<keyword evidence="3" id="KW-1185">Reference proteome</keyword>
<gene>
    <name evidence="2" type="ORF">EYF80_022083</name>
</gene>
<evidence type="ECO:0000313" key="3">
    <source>
        <dbReference type="Proteomes" id="UP000314294"/>
    </source>
</evidence>
<proteinExistence type="predicted"/>
<evidence type="ECO:0000256" key="1">
    <source>
        <dbReference type="SAM" id="MobiDB-lite"/>
    </source>
</evidence>
<organism evidence="2 3">
    <name type="scientific">Liparis tanakae</name>
    <name type="common">Tanaka's snailfish</name>
    <dbReference type="NCBI Taxonomy" id="230148"/>
    <lineage>
        <taxon>Eukaryota</taxon>
        <taxon>Metazoa</taxon>
        <taxon>Chordata</taxon>
        <taxon>Craniata</taxon>
        <taxon>Vertebrata</taxon>
        <taxon>Euteleostomi</taxon>
        <taxon>Actinopterygii</taxon>
        <taxon>Neopterygii</taxon>
        <taxon>Teleostei</taxon>
        <taxon>Neoteleostei</taxon>
        <taxon>Acanthomorphata</taxon>
        <taxon>Eupercaria</taxon>
        <taxon>Perciformes</taxon>
        <taxon>Cottioidei</taxon>
        <taxon>Cottales</taxon>
        <taxon>Liparidae</taxon>
        <taxon>Liparis</taxon>
    </lineage>
</organism>
<dbReference type="OrthoDB" id="10617864at2759"/>
<reference evidence="2 3" key="1">
    <citation type="submission" date="2019-03" db="EMBL/GenBank/DDBJ databases">
        <title>First draft genome of Liparis tanakae, snailfish: a comprehensive survey of snailfish specific genes.</title>
        <authorList>
            <person name="Kim W."/>
            <person name="Song I."/>
            <person name="Jeong J.-H."/>
            <person name="Kim D."/>
            <person name="Kim S."/>
            <person name="Ryu S."/>
            <person name="Song J.Y."/>
            <person name="Lee S.K."/>
        </authorList>
    </citation>
    <scope>NUCLEOTIDE SEQUENCE [LARGE SCALE GENOMIC DNA]</scope>
    <source>
        <tissue evidence="2">Muscle</tissue>
    </source>
</reference>
<feature type="region of interest" description="Disordered" evidence="1">
    <location>
        <begin position="51"/>
        <end position="83"/>
    </location>
</feature>
<name>A0A4Z2HPM8_9TELE</name>
<sequence length="260" mass="28040">MLKKLQWTLTAGPPLSARSPFSRSLIIPVENSMVGSGFPVAMQTHWTPSRTTVHFDSSRSTGASVEKRSQSKDRKKRTEKHSHSTVMLKELLALPCSFSARQRYCPSAWGVISASCSTDSSSAVMVPTSSPSFSQVSVGAGLPRVLQCRASEDPSCTVMESLTTGSRGGERETLDAVSHSSSWSPNIQEILEDGLLSTSQCSITELPSITSEDTFTHTERGASPSSLVRPLKLSCTTSVRDLKTTGGKSCGYGWPKYQMP</sequence>
<evidence type="ECO:0000313" key="2">
    <source>
        <dbReference type="EMBL" id="TNN67768.1"/>
    </source>
</evidence>
<protein>
    <submittedName>
        <fullName evidence="2">Uncharacterized protein</fullName>
    </submittedName>
</protein>
<dbReference type="AlphaFoldDB" id="A0A4Z2HPM8"/>
<comment type="caution">
    <text evidence="2">The sequence shown here is derived from an EMBL/GenBank/DDBJ whole genome shotgun (WGS) entry which is preliminary data.</text>
</comment>
<feature type="compositionally biased region" description="Polar residues" evidence="1">
    <location>
        <begin position="51"/>
        <end position="63"/>
    </location>
</feature>
<dbReference type="Proteomes" id="UP000314294">
    <property type="component" value="Unassembled WGS sequence"/>
</dbReference>
<accession>A0A4Z2HPM8</accession>
<dbReference type="EMBL" id="SRLO01000199">
    <property type="protein sequence ID" value="TNN67768.1"/>
    <property type="molecule type" value="Genomic_DNA"/>
</dbReference>